<proteinExistence type="inferred from homology"/>
<keyword evidence="14" id="KW-0969">Cilium</keyword>
<feature type="domain" description="Flagellar M-ring C-terminal" evidence="13">
    <location>
        <begin position="255"/>
        <end position="421"/>
    </location>
</feature>
<dbReference type="NCBIfam" id="TIGR00206">
    <property type="entry name" value="fliF"/>
    <property type="match status" value="1"/>
</dbReference>
<dbReference type="Proteomes" id="UP000215188">
    <property type="component" value="Unassembled WGS sequence"/>
</dbReference>
<feature type="region of interest" description="Disordered" evidence="10">
    <location>
        <begin position="281"/>
        <end position="336"/>
    </location>
</feature>
<dbReference type="GO" id="GO:0009431">
    <property type="term" value="C:bacterial-type flagellum basal body, MS ring"/>
    <property type="evidence" value="ECO:0007669"/>
    <property type="project" value="InterPro"/>
</dbReference>
<keyword evidence="4" id="KW-1003">Cell membrane</keyword>
<dbReference type="EMBL" id="NJGG01000001">
    <property type="protein sequence ID" value="OXL15550.1"/>
    <property type="molecule type" value="Genomic_DNA"/>
</dbReference>
<evidence type="ECO:0000313" key="14">
    <source>
        <dbReference type="EMBL" id="OXL15550.1"/>
    </source>
</evidence>
<evidence type="ECO:0000313" key="15">
    <source>
        <dbReference type="Proteomes" id="UP000215188"/>
    </source>
</evidence>
<dbReference type="InterPro" id="IPR043427">
    <property type="entry name" value="YscJ/FliF"/>
</dbReference>
<dbReference type="OrthoDB" id="8554211at2"/>
<feature type="compositionally biased region" description="Polar residues" evidence="10">
    <location>
        <begin position="282"/>
        <end position="307"/>
    </location>
</feature>
<reference evidence="14 15" key="1">
    <citation type="submission" date="2017-06" db="EMBL/GenBank/DDBJ databases">
        <title>Reclassification of a Polynucleobacter cosmopolitanus strain isolated from tropical Lake Victoria as Polynucleobacter victoriensis comb. nov.</title>
        <authorList>
            <person name="Hahn M.W."/>
        </authorList>
    </citation>
    <scope>NUCLEOTIDE SEQUENCE [LARGE SCALE GENOMIC DNA]</scope>
    <source>
        <strain evidence="14 15">MWH-MoIso2</strain>
    </source>
</reference>
<dbReference type="InterPro" id="IPR013556">
    <property type="entry name" value="Flag_M-ring_C"/>
</dbReference>
<evidence type="ECO:0000256" key="5">
    <source>
        <dbReference type="ARBA" id="ARBA00022692"/>
    </source>
</evidence>
<evidence type="ECO:0000256" key="10">
    <source>
        <dbReference type="SAM" id="MobiDB-lite"/>
    </source>
</evidence>
<accession>A0A229FV64</accession>
<comment type="function">
    <text evidence="9">The M ring may be actively involved in energy transduction.</text>
</comment>
<keyword evidence="14" id="KW-0966">Cell projection</keyword>
<feature type="region of interest" description="Disordered" evidence="10">
    <location>
        <begin position="503"/>
        <end position="524"/>
    </location>
</feature>
<organism evidence="14 15">
    <name type="scientific">Polynucleobacter cosmopolitanus</name>
    <dbReference type="NCBI Taxonomy" id="351345"/>
    <lineage>
        <taxon>Bacteria</taxon>
        <taxon>Pseudomonadati</taxon>
        <taxon>Pseudomonadota</taxon>
        <taxon>Betaproteobacteria</taxon>
        <taxon>Burkholderiales</taxon>
        <taxon>Burkholderiaceae</taxon>
        <taxon>Polynucleobacter</taxon>
    </lineage>
</organism>
<evidence type="ECO:0000256" key="9">
    <source>
        <dbReference type="PIRNR" id="PIRNR004862"/>
    </source>
</evidence>
<dbReference type="RefSeq" id="WP_089514589.1">
    <property type="nucleotide sequence ID" value="NZ_NJGG01000001.1"/>
</dbReference>
<feature type="domain" description="Flagellar M-ring N-terminal" evidence="12">
    <location>
        <begin position="46"/>
        <end position="220"/>
    </location>
</feature>
<keyword evidence="14" id="KW-0282">Flagellum</keyword>
<evidence type="ECO:0000256" key="4">
    <source>
        <dbReference type="ARBA" id="ARBA00022475"/>
    </source>
</evidence>
<dbReference type="PANTHER" id="PTHR30046">
    <property type="entry name" value="FLAGELLAR M-RING PROTEIN"/>
    <property type="match status" value="1"/>
</dbReference>
<comment type="caution">
    <text evidence="14">The sequence shown here is derived from an EMBL/GenBank/DDBJ whole genome shotgun (WGS) entry which is preliminary data.</text>
</comment>
<feature type="compositionally biased region" description="Acidic residues" evidence="10">
    <location>
        <begin position="510"/>
        <end position="523"/>
    </location>
</feature>
<keyword evidence="15" id="KW-1185">Reference proteome</keyword>
<gene>
    <name evidence="14" type="ORF">AOC33_00150</name>
</gene>
<dbReference type="PANTHER" id="PTHR30046:SF0">
    <property type="entry name" value="FLAGELLAR M-RING PROTEIN"/>
    <property type="match status" value="1"/>
</dbReference>
<feature type="transmembrane region" description="Helical" evidence="11">
    <location>
        <begin position="447"/>
        <end position="465"/>
    </location>
</feature>
<dbReference type="Gene3D" id="3.30.300.30">
    <property type="match status" value="1"/>
</dbReference>
<evidence type="ECO:0000256" key="2">
    <source>
        <dbReference type="ARBA" id="ARBA00004651"/>
    </source>
</evidence>
<feature type="transmembrane region" description="Helical" evidence="11">
    <location>
        <begin position="20"/>
        <end position="43"/>
    </location>
</feature>
<keyword evidence="5 11" id="KW-0812">Transmembrane</keyword>
<evidence type="ECO:0000256" key="8">
    <source>
        <dbReference type="ARBA" id="ARBA00023143"/>
    </source>
</evidence>
<dbReference type="PIRSF" id="PIRSF004862">
    <property type="entry name" value="FliF"/>
    <property type="match status" value="1"/>
</dbReference>
<keyword evidence="8 9" id="KW-0975">Bacterial flagellum</keyword>
<comment type="similarity">
    <text evidence="3 9">Belongs to the FliF family.</text>
</comment>
<dbReference type="GO" id="GO:0005886">
    <property type="term" value="C:plasma membrane"/>
    <property type="evidence" value="ECO:0007669"/>
    <property type="project" value="UniProtKB-SubCell"/>
</dbReference>
<feature type="compositionally biased region" description="Low complexity" evidence="10">
    <location>
        <begin position="327"/>
        <end position="336"/>
    </location>
</feature>
<dbReference type="InterPro" id="IPR000067">
    <property type="entry name" value="FlgMring_FliF"/>
</dbReference>
<evidence type="ECO:0000256" key="3">
    <source>
        <dbReference type="ARBA" id="ARBA00007971"/>
    </source>
</evidence>
<dbReference type="PRINTS" id="PR01009">
    <property type="entry name" value="FLGMRINGFLIF"/>
</dbReference>
<keyword evidence="7 11" id="KW-0472">Membrane</keyword>
<name>A0A229FV64_9BURK</name>
<dbReference type="Pfam" id="PF08345">
    <property type="entry name" value="YscJ_FliF_C"/>
    <property type="match status" value="1"/>
</dbReference>
<dbReference type="GO" id="GO:0003774">
    <property type="term" value="F:cytoskeletal motor activity"/>
    <property type="evidence" value="ECO:0007669"/>
    <property type="project" value="InterPro"/>
</dbReference>
<sequence>MPDQENQQRSGFSNFIQSSFGLNIALGAGIALAVGIMAAVFMWSMKTSDYRVLLSNYSDRDGGAIVAALAQMAVPYKFSEDGGTILVPSGQVYDARLKLAAQGLPRGGNIGFELMENQKMGTSQFIEQVNYQRAQEGELARTINSIGSVASSRVHLAIPKPSVFVREKQYPTASVMINLQSGRTLDMGQVNAIVHLVSSSIPELPAKNVTVVDQNGSLLSGKTSDSNDPNKLDPSQLKYVRDIQDNLIKRIEAILTPLLGEGNVKAQVAAEVNFASVEKATETYSPNSNPEKNTIRSQKSNESTSSDPVKGGIPGAASNQAGAGKDANASPAGAATNAKRENIVNYEVDKVVSYTKEPVGGIKRLAVAVVVNLKSSVDEEGKTTQKPLTDDEKAQVTALIKEAVGFSQDRGDTINLTNSEFKQAEKVDIPVDPFWKPYANLSTAKTVLQYLVTAIVLFLLYSKVLKPLMTRMSNASVGGGFAFGAAGAGAGAGAGGFANGAGGTGAGGNAEEEEEEEVDEELDAEAKKIASDLSGLGRNSGSDLKAVQKFGAQNPKAVAAVVKDWINE</sequence>
<dbReference type="Pfam" id="PF01514">
    <property type="entry name" value="YscJ_FliF"/>
    <property type="match status" value="1"/>
</dbReference>
<protein>
    <recommendedName>
        <fullName evidence="9">Flagellar M-ring protein</fullName>
    </recommendedName>
</protein>
<evidence type="ECO:0000259" key="12">
    <source>
        <dbReference type="Pfam" id="PF01514"/>
    </source>
</evidence>
<dbReference type="InterPro" id="IPR045851">
    <property type="entry name" value="AMP-bd_C_sf"/>
</dbReference>
<keyword evidence="6 11" id="KW-1133">Transmembrane helix</keyword>
<dbReference type="GO" id="GO:0071973">
    <property type="term" value="P:bacterial-type flagellum-dependent cell motility"/>
    <property type="evidence" value="ECO:0007669"/>
    <property type="project" value="InterPro"/>
</dbReference>
<evidence type="ECO:0000259" key="13">
    <source>
        <dbReference type="Pfam" id="PF08345"/>
    </source>
</evidence>
<comment type="subcellular location">
    <subcellularLocation>
        <location evidence="1 9">Bacterial flagellum basal body</location>
    </subcellularLocation>
    <subcellularLocation>
        <location evidence="2">Cell membrane</location>
        <topology evidence="2">Multi-pass membrane protein</topology>
    </subcellularLocation>
</comment>
<evidence type="ECO:0000256" key="11">
    <source>
        <dbReference type="SAM" id="Phobius"/>
    </source>
</evidence>
<dbReference type="InterPro" id="IPR006182">
    <property type="entry name" value="FliF_N_dom"/>
</dbReference>
<evidence type="ECO:0000256" key="7">
    <source>
        <dbReference type="ARBA" id="ARBA00023136"/>
    </source>
</evidence>
<dbReference type="AlphaFoldDB" id="A0A229FV64"/>
<evidence type="ECO:0000256" key="6">
    <source>
        <dbReference type="ARBA" id="ARBA00022989"/>
    </source>
</evidence>
<evidence type="ECO:0000256" key="1">
    <source>
        <dbReference type="ARBA" id="ARBA00004117"/>
    </source>
</evidence>